<accession>A0A0R1RYL6</accession>
<dbReference type="InterPro" id="IPR036806">
    <property type="entry name" value="YozE_SAM-like_sf"/>
</dbReference>
<dbReference type="PATRIC" id="fig|1423747.3.peg.269"/>
<evidence type="ECO:0000259" key="2">
    <source>
        <dbReference type="Pfam" id="PF06855"/>
    </source>
</evidence>
<evidence type="ECO:0000313" key="3">
    <source>
        <dbReference type="EMBL" id="KRL58392.1"/>
    </source>
</evidence>
<evidence type="ECO:0000256" key="1">
    <source>
        <dbReference type="HAMAP-Rule" id="MF_01538"/>
    </source>
</evidence>
<sequence>MKQSFYRYLMTQRDPNNYEPIAQFANNAFFDQSFPKQIGEYEPLSRYLELNGSYLPSMTIFDEAYVLYQESEQA</sequence>
<name>A0A0R1RYL6_9LACO</name>
<dbReference type="EMBL" id="AZEX01000070">
    <property type="protein sequence ID" value="KRL58392.1"/>
    <property type="molecule type" value="Genomic_DNA"/>
</dbReference>
<dbReference type="Proteomes" id="UP000051264">
    <property type="component" value="Unassembled WGS sequence"/>
</dbReference>
<dbReference type="NCBIfam" id="NF010193">
    <property type="entry name" value="PRK13672.1"/>
    <property type="match status" value="1"/>
</dbReference>
<dbReference type="Gene3D" id="1.10.150.260">
    <property type="entry name" value="YozE SAM-like"/>
    <property type="match status" value="1"/>
</dbReference>
<reference evidence="3 4" key="1">
    <citation type="journal article" date="2015" name="Genome Announc.">
        <title>Expanding the biotechnology potential of lactobacilli through comparative genomics of 213 strains and associated genera.</title>
        <authorList>
            <person name="Sun Z."/>
            <person name="Harris H.M."/>
            <person name="McCann A."/>
            <person name="Guo C."/>
            <person name="Argimon S."/>
            <person name="Zhang W."/>
            <person name="Yang X."/>
            <person name="Jeffery I.B."/>
            <person name="Cooney J.C."/>
            <person name="Kagawa T.F."/>
            <person name="Liu W."/>
            <person name="Song Y."/>
            <person name="Salvetti E."/>
            <person name="Wrobel A."/>
            <person name="Rasinkangas P."/>
            <person name="Parkhill J."/>
            <person name="Rea M.C."/>
            <person name="O'Sullivan O."/>
            <person name="Ritari J."/>
            <person name="Douillard F.P."/>
            <person name="Paul Ross R."/>
            <person name="Yang R."/>
            <person name="Briner A.E."/>
            <person name="Felis G.E."/>
            <person name="de Vos W.M."/>
            <person name="Barrangou R."/>
            <person name="Klaenhammer T.R."/>
            <person name="Caufield P.W."/>
            <person name="Cui Y."/>
            <person name="Zhang H."/>
            <person name="O'Toole P.W."/>
        </authorList>
    </citation>
    <scope>NUCLEOTIDE SEQUENCE [LARGE SCALE GENOMIC DNA]</scope>
    <source>
        <strain evidence="3 4">DSM 14340</strain>
    </source>
</reference>
<organism evidence="3 4">
    <name type="scientific">Latilactobacillus fuchuensis DSM 14340 = JCM 11249</name>
    <dbReference type="NCBI Taxonomy" id="1423747"/>
    <lineage>
        <taxon>Bacteria</taxon>
        <taxon>Bacillati</taxon>
        <taxon>Bacillota</taxon>
        <taxon>Bacilli</taxon>
        <taxon>Lactobacillales</taxon>
        <taxon>Lactobacillaceae</taxon>
        <taxon>Latilactobacillus</taxon>
    </lineage>
</organism>
<dbReference type="InterPro" id="IPR010673">
    <property type="entry name" value="UPF0346"/>
</dbReference>
<comment type="similarity">
    <text evidence="1">Belongs to the UPF0346 family.</text>
</comment>
<feature type="domain" description="YozE SAM-like" evidence="2">
    <location>
        <begin position="4"/>
        <end position="70"/>
    </location>
</feature>
<dbReference type="Pfam" id="PF06855">
    <property type="entry name" value="YozE_SAM_like"/>
    <property type="match status" value="1"/>
</dbReference>
<dbReference type="RefSeq" id="WP_025082325.1">
    <property type="nucleotide sequence ID" value="NZ_AZEX01000070.1"/>
</dbReference>
<evidence type="ECO:0000313" key="4">
    <source>
        <dbReference type="Proteomes" id="UP000051264"/>
    </source>
</evidence>
<dbReference type="HAMAP" id="MF_01538">
    <property type="entry name" value="UPF0346"/>
    <property type="match status" value="1"/>
</dbReference>
<comment type="caution">
    <text evidence="3">The sequence shown here is derived from an EMBL/GenBank/DDBJ whole genome shotgun (WGS) entry which is preliminary data.</text>
</comment>
<dbReference type="AlphaFoldDB" id="A0A0R1RYL6"/>
<dbReference type="eggNOG" id="COG4479">
    <property type="taxonomic scope" value="Bacteria"/>
</dbReference>
<gene>
    <name evidence="3" type="ORF">FC69_GL000261</name>
</gene>
<dbReference type="OrthoDB" id="2242851at2"/>
<protein>
    <recommendedName>
        <fullName evidence="1">UPF0346 protein FC69_GL000261</fullName>
    </recommendedName>
</protein>
<proteinExistence type="inferred from homology"/>
<dbReference type="InterPro" id="IPR023089">
    <property type="entry name" value="YozE_SAM-like"/>
</dbReference>
<dbReference type="PIRSF" id="PIRSF037262">
    <property type="entry name" value="UCP037262"/>
    <property type="match status" value="1"/>
</dbReference>
<dbReference type="SUPFAM" id="SSF140652">
    <property type="entry name" value="YozE-like"/>
    <property type="match status" value="1"/>
</dbReference>
<dbReference type="STRING" id="1423747.FC69_GL000261"/>